<gene>
    <name evidence="1" type="ORF">JKP88DRAFT_163036</name>
</gene>
<dbReference type="PANTHER" id="PTHR22878">
    <property type="entry name" value="DYNEIN HEAVY CHAIN 6, AXONEMAL-LIKE-RELATED"/>
    <property type="match status" value="1"/>
</dbReference>
<dbReference type="GO" id="GO:0030286">
    <property type="term" value="C:dynein complex"/>
    <property type="evidence" value="ECO:0007669"/>
    <property type="project" value="InterPro"/>
</dbReference>
<reference evidence="1" key="1">
    <citation type="submission" date="2021-02" db="EMBL/GenBank/DDBJ databases">
        <title>First Annotated Genome of the Yellow-green Alga Tribonema minus.</title>
        <authorList>
            <person name="Mahan K.M."/>
        </authorList>
    </citation>
    <scope>NUCLEOTIDE SEQUENCE</scope>
    <source>
        <strain evidence="1">UTEX B ZZ1240</strain>
    </source>
</reference>
<evidence type="ECO:0000313" key="1">
    <source>
        <dbReference type="EMBL" id="KAG5184884.1"/>
    </source>
</evidence>
<dbReference type="AlphaFoldDB" id="A0A836CGP7"/>
<proteinExistence type="predicted"/>
<dbReference type="PANTHER" id="PTHR22878:SF63">
    <property type="entry name" value="DYNEIN AXONEMAL HEAVY CHAIN 10"/>
    <property type="match status" value="1"/>
</dbReference>
<dbReference type="GO" id="GO:0007018">
    <property type="term" value="P:microtubule-based movement"/>
    <property type="evidence" value="ECO:0007669"/>
    <property type="project" value="InterPro"/>
</dbReference>
<dbReference type="GO" id="GO:0051959">
    <property type="term" value="F:dynein light intermediate chain binding"/>
    <property type="evidence" value="ECO:0007669"/>
    <property type="project" value="InterPro"/>
</dbReference>
<dbReference type="GO" id="GO:0045505">
    <property type="term" value="F:dynein intermediate chain binding"/>
    <property type="evidence" value="ECO:0007669"/>
    <property type="project" value="InterPro"/>
</dbReference>
<sequence>MIAGSMASLHALLQPVGRPPLCEVHVTLNGKDLVVTPAINDIYKYLTRAVKNVVESAKLFPRWMHGTCLPAPPQVVHEEEEPFVFSFYQDMAQSPHVIKLMLTLNQAIHRVFSLVAKYLDGWRRYDTVYNLWNSKRRAALDKLAEKGHSCVYFDTRIASYAQLAETVRHGVSALHASPLILSIKALYWISYAHSPYV</sequence>
<dbReference type="EMBL" id="JAFCMP010000146">
    <property type="protein sequence ID" value="KAG5184884.1"/>
    <property type="molecule type" value="Genomic_DNA"/>
</dbReference>
<accession>A0A836CGP7</accession>
<protein>
    <submittedName>
        <fullName evidence="1">Uncharacterized protein</fullName>
    </submittedName>
</protein>
<comment type="caution">
    <text evidence="1">The sequence shown here is derived from an EMBL/GenBank/DDBJ whole genome shotgun (WGS) entry which is preliminary data.</text>
</comment>
<dbReference type="OrthoDB" id="6141236at2759"/>
<keyword evidence="2" id="KW-1185">Reference proteome</keyword>
<dbReference type="InterPro" id="IPR026983">
    <property type="entry name" value="DHC"/>
</dbReference>
<evidence type="ECO:0000313" key="2">
    <source>
        <dbReference type="Proteomes" id="UP000664859"/>
    </source>
</evidence>
<name>A0A836CGP7_9STRA</name>
<dbReference type="Proteomes" id="UP000664859">
    <property type="component" value="Unassembled WGS sequence"/>
</dbReference>
<organism evidence="1 2">
    <name type="scientific">Tribonema minus</name>
    <dbReference type="NCBI Taxonomy" id="303371"/>
    <lineage>
        <taxon>Eukaryota</taxon>
        <taxon>Sar</taxon>
        <taxon>Stramenopiles</taxon>
        <taxon>Ochrophyta</taxon>
        <taxon>PX clade</taxon>
        <taxon>Xanthophyceae</taxon>
        <taxon>Tribonematales</taxon>
        <taxon>Tribonemataceae</taxon>
        <taxon>Tribonema</taxon>
    </lineage>
</organism>